<feature type="transmembrane region" description="Helical" evidence="1">
    <location>
        <begin position="30"/>
        <end position="48"/>
    </location>
</feature>
<accession>A0A291N111</accession>
<keyword evidence="1" id="KW-1133">Transmembrane helix</keyword>
<proteinExistence type="predicted"/>
<keyword evidence="1" id="KW-0812">Transmembrane</keyword>
<feature type="transmembrane region" description="Helical" evidence="1">
    <location>
        <begin position="87"/>
        <end position="108"/>
    </location>
</feature>
<feature type="transmembrane region" description="Helical" evidence="1">
    <location>
        <begin position="120"/>
        <end position="140"/>
    </location>
</feature>
<sequence>MLRFCLVLVSIVAFATIAIGLENSAGIPFAFTFRVACACICLYFVIQVGADYPGQRWPKIAFLIALMLNVSLFFSPLANLPASKGDILFFAAPDAAIVLGARAITYPVSNDHQRAVRQQMIVGLILALAFCAIFLSIMLIPAPDAG</sequence>
<evidence type="ECO:0000313" key="3">
    <source>
        <dbReference type="Proteomes" id="UP000219422"/>
    </source>
</evidence>
<organism evidence="2 3">
    <name type="scientific">Sphingobium yanoikuyae</name>
    <name type="common">Sphingomonas yanoikuyae</name>
    <dbReference type="NCBI Taxonomy" id="13690"/>
    <lineage>
        <taxon>Bacteria</taxon>
        <taxon>Pseudomonadati</taxon>
        <taxon>Pseudomonadota</taxon>
        <taxon>Alphaproteobacteria</taxon>
        <taxon>Sphingomonadales</taxon>
        <taxon>Sphingomonadaceae</taxon>
        <taxon>Sphingobium</taxon>
    </lineage>
</organism>
<reference evidence="2 3" key="1">
    <citation type="submission" date="2017-10" db="EMBL/GenBank/DDBJ databases">
        <title>Sphingobium yanoikuyae S72.</title>
        <authorList>
            <person name="Sanchez E."/>
            <person name="Bustos P."/>
            <person name="Mendoza P."/>
            <person name="Guo X."/>
            <person name="Mendoza A."/>
        </authorList>
    </citation>
    <scope>NUCLEOTIDE SEQUENCE [LARGE SCALE GENOMIC DNA]</scope>
    <source>
        <strain evidence="2 3">S72</strain>
    </source>
</reference>
<evidence type="ECO:0000313" key="2">
    <source>
        <dbReference type="EMBL" id="ATI81043.1"/>
    </source>
</evidence>
<name>A0A291N111_SPHYA</name>
<evidence type="ECO:0000256" key="1">
    <source>
        <dbReference type="SAM" id="Phobius"/>
    </source>
</evidence>
<dbReference type="KEGG" id="sya:A6768_14345"/>
<feature type="transmembrane region" description="Helical" evidence="1">
    <location>
        <begin position="60"/>
        <end position="81"/>
    </location>
</feature>
<protein>
    <submittedName>
        <fullName evidence="2">Uncharacterized protein</fullName>
    </submittedName>
</protein>
<gene>
    <name evidence="2" type="ORF">A6768_14345</name>
</gene>
<dbReference type="AlphaFoldDB" id="A0A291N111"/>
<dbReference type="EMBL" id="CP023741">
    <property type="protein sequence ID" value="ATI81043.1"/>
    <property type="molecule type" value="Genomic_DNA"/>
</dbReference>
<dbReference type="Proteomes" id="UP000219422">
    <property type="component" value="Chromosome"/>
</dbReference>
<keyword evidence="1" id="KW-0472">Membrane</keyword>